<feature type="region of interest" description="Disordered" evidence="1">
    <location>
        <begin position="57"/>
        <end position="88"/>
    </location>
</feature>
<protein>
    <submittedName>
        <fullName evidence="2">Uncharacterized protein</fullName>
    </submittedName>
</protein>
<keyword evidence="3" id="KW-1185">Reference proteome</keyword>
<dbReference type="AlphaFoldDB" id="K0TIJ6"/>
<organism evidence="2 3">
    <name type="scientific">Thalassiosira oceanica</name>
    <name type="common">Marine diatom</name>
    <dbReference type="NCBI Taxonomy" id="159749"/>
    <lineage>
        <taxon>Eukaryota</taxon>
        <taxon>Sar</taxon>
        <taxon>Stramenopiles</taxon>
        <taxon>Ochrophyta</taxon>
        <taxon>Bacillariophyta</taxon>
        <taxon>Coscinodiscophyceae</taxon>
        <taxon>Thalassiosirophycidae</taxon>
        <taxon>Thalassiosirales</taxon>
        <taxon>Thalassiosiraceae</taxon>
        <taxon>Thalassiosira</taxon>
    </lineage>
</organism>
<evidence type="ECO:0000313" key="3">
    <source>
        <dbReference type="Proteomes" id="UP000266841"/>
    </source>
</evidence>
<reference evidence="2 3" key="1">
    <citation type="journal article" date="2012" name="Genome Biol.">
        <title>Genome and low-iron response of an oceanic diatom adapted to chronic iron limitation.</title>
        <authorList>
            <person name="Lommer M."/>
            <person name="Specht M."/>
            <person name="Roy A.S."/>
            <person name="Kraemer L."/>
            <person name="Andreson R."/>
            <person name="Gutowska M.A."/>
            <person name="Wolf J."/>
            <person name="Bergner S.V."/>
            <person name="Schilhabel M.B."/>
            <person name="Klostermeier U.C."/>
            <person name="Beiko R.G."/>
            <person name="Rosenstiel P."/>
            <person name="Hippler M."/>
            <person name="Laroche J."/>
        </authorList>
    </citation>
    <scope>NUCLEOTIDE SEQUENCE [LARGE SCALE GENOMIC DNA]</scope>
    <source>
        <strain evidence="2 3">CCMP1005</strain>
    </source>
</reference>
<dbReference type="EMBL" id="AGNL01008639">
    <property type="protein sequence ID" value="EJK70362.1"/>
    <property type="molecule type" value="Genomic_DNA"/>
</dbReference>
<comment type="caution">
    <text evidence="2">The sequence shown here is derived from an EMBL/GenBank/DDBJ whole genome shotgun (WGS) entry which is preliminary data.</text>
</comment>
<gene>
    <name evidence="2" type="ORF">THAOC_08284</name>
</gene>
<name>K0TIJ6_THAOC</name>
<accession>K0TIJ6</accession>
<feature type="compositionally biased region" description="Basic residues" evidence="1">
    <location>
        <begin position="73"/>
        <end position="88"/>
    </location>
</feature>
<sequence>INAAAPDGEALLPTGEVEVAPITTWGNIYTLQSVLATPLKAFAPAHTSSDDIRQIETTNQHKSQDLEGLPPVPRRKRRRVRKRKRTRRCPGADRVLSLNTCGFGLLWYRARTEYCADLGRIDMTPGDTQLARDRGFTRIWDEDYGAPHPVGCTSPAVTTFPKGPQSQHAPGSHKSTRKTGKAMCPRCGIQIKGFWTSIRVQHDEISCSPAISLSTASLSGVMPKQHHPWTVPKMPPKARIQGSDSWQVSGLQCRVSAVCGAVLLQSKSYEAAQR</sequence>
<dbReference type="Proteomes" id="UP000266841">
    <property type="component" value="Unassembled WGS sequence"/>
</dbReference>
<feature type="non-terminal residue" evidence="2">
    <location>
        <position position="1"/>
    </location>
</feature>
<proteinExistence type="predicted"/>
<evidence type="ECO:0000256" key="1">
    <source>
        <dbReference type="SAM" id="MobiDB-lite"/>
    </source>
</evidence>
<evidence type="ECO:0000313" key="2">
    <source>
        <dbReference type="EMBL" id="EJK70362.1"/>
    </source>
</evidence>